<dbReference type="RefSeq" id="WP_209887508.1">
    <property type="nucleotide sequence ID" value="NZ_JAGGMR010000001.1"/>
</dbReference>
<accession>A0ABS4QC14</accession>
<evidence type="ECO:0008006" key="3">
    <source>
        <dbReference type="Google" id="ProtNLM"/>
    </source>
</evidence>
<dbReference type="Proteomes" id="UP001519325">
    <property type="component" value="Unassembled WGS sequence"/>
</dbReference>
<dbReference type="SUPFAM" id="SSF54427">
    <property type="entry name" value="NTF2-like"/>
    <property type="match status" value="1"/>
</dbReference>
<protein>
    <recommendedName>
        <fullName evidence="3">SnoaL-like domain-containing protein</fullName>
    </recommendedName>
</protein>
<proteinExistence type="predicted"/>
<organism evidence="1 2">
    <name type="scientific">Nocardia goodfellowii</name>
    <dbReference type="NCBI Taxonomy" id="882446"/>
    <lineage>
        <taxon>Bacteria</taxon>
        <taxon>Bacillati</taxon>
        <taxon>Actinomycetota</taxon>
        <taxon>Actinomycetes</taxon>
        <taxon>Mycobacteriales</taxon>
        <taxon>Nocardiaceae</taxon>
        <taxon>Nocardia</taxon>
    </lineage>
</organism>
<dbReference type="EMBL" id="JAGGMR010000001">
    <property type="protein sequence ID" value="MBP2189192.1"/>
    <property type="molecule type" value="Genomic_DNA"/>
</dbReference>
<evidence type="ECO:0000313" key="2">
    <source>
        <dbReference type="Proteomes" id="UP001519325"/>
    </source>
</evidence>
<reference evidence="1 2" key="1">
    <citation type="submission" date="2021-03" db="EMBL/GenBank/DDBJ databases">
        <title>Sequencing the genomes of 1000 actinobacteria strains.</title>
        <authorList>
            <person name="Klenk H.-P."/>
        </authorList>
    </citation>
    <scope>NUCLEOTIDE SEQUENCE [LARGE SCALE GENOMIC DNA]</scope>
    <source>
        <strain evidence="1 2">DSM 45516</strain>
    </source>
</reference>
<sequence length="144" mass="16067">MTTRDEIEVFLDEYQKALSTFDAERSAAQWGTPGTIVSDDFVGSLDSTAEMAAGLAQSYPFYQRLGLAGVGHTLLEKTDLTERIVRLRVRWHFHDAQGALLTDSDYEYLLRRDDDGLHAYVAVAIDEREKLSRLAAAKGIDLQG</sequence>
<comment type="caution">
    <text evidence="1">The sequence shown here is derived from an EMBL/GenBank/DDBJ whole genome shotgun (WGS) entry which is preliminary data.</text>
</comment>
<gene>
    <name evidence="1" type="ORF">BJ987_002093</name>
</gene>
<keyword evidence="2" id="KW-1185">Reference proteome</keyword>
<name>A0ABS4QC14_9NOCA</name>
<evidence type="ECO:0000313" key="1">
    <source>
        <dbReference type="EMBL" id="MBP2189192.1"/>
    </source>
</evidence>
<dbReference type="InterPro" id="IPR032710">
    <property type="entry name" value="NTF2-like_dom_sf"/>
</dbReference>